<proteinExistence type="predicted"/>
<dbReference type="Gene3D" id="2.40.30.10">
    <property type="entry name" value="Translation factors"/>
    <property type="match status" value="1"/>
</dbReference>
<dbReference type="InterPro" id="IPR017938">
    <property type="entry name" value="Riboflavin_synthase-like_b-brl"/>
</dbReference>
<accession>A0A9W9GTU9</accession>
<dbReference type="AlphaFoldDB" id="A0A9W9GTU9"/>
<dbReference type="SUPFAM" id="SSF63380">
    <property type="entry name" value="Riboflavin synthase domain-like"/>
    <property type="match status" value="1"/>
</dbReference>
<dbReference type="RefSeq" id="XP_056519705.1">
    <property type="nucleotide sequence ID" value="XM_056666109.1"/>
</dbReference>
<dbReference type="EMBL" id="JAPQKL010000005">
    <property type="protein sequence ID" value="KAJ5129326.1"/>
    <property type="molecule type" value="Genomic_DNA"/>
</dbReference>
<evidence type="ECO:0000313" key="1">
    <source>
        <dbReference type="EMBL" id="KAJ5129326.1"/>
    </source>
</evidence>
<reference evidence="1" key="2">
    <citation type="journal article" date="2023" name="IMA Fungus">
        <title>Comparative genomic study of the Penicillium genus elucidates a diverse pangenome and 15 lateral gene transfer events.</title>
        <authorList>
            <person name="Petersen C."/>
            <person name="Sorensen T."/>
            <person name="Nielsen M.R."/>
            <person name="Sondergaard T.E."/>
            <person name="Sorensen J.L."/>
            <person name="Fitzpatrick D.A."/>
            <person name="Frisvad J.C."/>
            <person name="Nielsen K.L."/>
        </authorList>
    </citation>
    <scope>NUCLEOTIDE SEQUENCE</scope>
    <source>
        <strain evidence="1">IBT 22155</strain>
    </source>
</reference>
<dbReference type="OrthoDB" id="432685at2759"/>
<comment type="caution">
    <text evidence="1">The sequence shown here is derived from an EMBL/GenBank/DDBJ whole genome shotgun (WGS) entry which is preliminary data.</text>
</comment>
<sequence length="102" mass="11209">MPCASQYRHPACPIPTVEEEGPKTANLTPIYVAVGLAGLGAGVYRYSNTAVAEPKERPKVFNGKDWVDLKLANIEILSKNTKRFRFEFDDKDAVSGLPVPCE</sequence>
<reference evidence="1" key="1">
    <citation type="submission" date="2022-11" db="EMBL/GenBank/DDBJ databases">
        <authorList>
            <person name="Petersen C."/>
        </authorList>
    </citation>
    <scope>NUCLEOTIDE SEQUENCE</scope>
    <source>
        <strain evidence="1">IBT 22155</strain>
    </source>
</reference>
<protein>
    <submittedName>
        <fullName evidence="1">Uncharacterized protein</fullName>
    </submittedName>
</protein>
<name>A0A9W9GTU9_9EURO</name>
<gene>
    <name evidence="1" type="ORF">N7515_005365</name>
</gene>
<dbReference type="Proteomes" id="UP001149079">
    <property type="component" value="Unassembled WGS sequence"/>
</dbReference>
<organism evidence="1 2">
    <name type="scientific">Penicillium bovifimosum</name>
    <dbReference type="NCBI Taxonomy" id="126998"/>
    <lineage>
        <taxon>Eukaryota</taxon>
        <taxon>Fungi</taxon>
        <taxon>Dikarya</taxon>
        <taxon>Ascomycota</taxon>
        <taxon>Pezizomycotina</taxon>
        <taxon>Eurotiomycetes</taxon>
        <taxon>Eurotiomycetidae</taxon>
        <taxon>Eurotiales</taxon>
        <taxon>Aspergillaceae</taxon>
        <taxon>Penicillium</taxon>
    </lineage>
</organism>
<evidence type="ECO:0000313" key="2">
    <source>
        <dbReference type="Proteomes" id="UP001149079"/>
    </source>
</evidence>
<dbReference type="GeneID" id="81405279"/>
<keyword evidence="2" id="KW-1185">Reference proteome</keyword>